<protein>
    <submittedName>
        <fullName evidence="1">Uncharacterized protein</fullName>
    </submittedName>
</protein>
<reference evidence="1" key="1">
    <citation type="submission" date="2018-02" db="EMBL/GenBank/DDBJ databases">
        <title>Rhizophora mucronata_Transcriptome.</title>
        <authorList>
            <person name="Meera S.P."/>
            <person name="Sreeshan A."/>
            <person name="Augustine A."/>
        </authorList>
    </citation>
    <scope>NUCLEOTIDE SEQUENCE</scope>
    <source>
        <tissue evidence="1">Leaf</tissue>
    </source>
</reference>
<organism evidence="1">
    <name type="scientific">Rhizophora mucronata</name>
    <name type="common">Asiatic mangrove</name>
    <dbReference type="NCBI Taxonomy" id="61149"/>
    <lineage>
        <taxon>Eukaryota</taxon>
        <taxon>Viridiplantae</taxon>
        <taxon>Streptophyta</taxon>
        <taxon>Embryophyta</taxon>
        <taxon>Tracheophyta</taxon>
        <taxon>Spermatophyta</taxon>
        <taxon>Magnoliopsida</taxon>
        <taxon>eudicotyledons</taxon>
        <taxon>Gunneridae</taxon>
        <taxon>Pentapetalae</taxon>
        <taxon>rosids</taxon>
        <taxon>fabids</taxon>
        <taxon>Malpighiales</taxon>
        <taxon>Rhizophoraceae</taxon>
        <taxon>Rhizophora</taxon>
    </lineage>
</organism>
<dbReference type="EMBL" id="GGEC01075692">
    <property type="protein sequence ID" value="MBX56176.1"/>
    <property type="molecule type" value="Transcribed_RNA"/>
</dbReference>
<sequence length="50" mass="6046">MIIQKKNSIINHLSSISQLHVISQALENEQHRVIRFFYLYMKFCIKIMHT</sequence>
<evidence type="ECO:0000313" key="1">
    <source>
        <dbReference type="EMBL" id="MBX56176.1"/>
    </source>
</evidence>
<name>A0A2P2PN63_RHIMU</name>
<proteinExistence type="predicted"/>
<accession>A0A2P2PN63</accession>
<dbReference type="AlphaFoldDB" id="A0A2P2PN63"/>